<dbReference type="AlphaFoldDB" id="A0A0F8ZFA1"/>
<gene>
    <name evidence="2" type="ORF">LCGC14_2781400</name>
</gene>
<comment type="caution">
    <text evidence="2">The sequence shown here is derived from an EMBL/GenBank/DDBJ whole genome shotgun (WGS) entry which is preliminary data.</text>
</comment>
<feature type="domain" description="Microcystin LR degradation protein MlrC N-terminal" evidence="1">
    <location>
        <begin position="5"/>
        <end position="31"/>
    </location>
</feature>
<proteinExistence type="predicted"/>
<name>A0A0F8ZFA1_9ZZZZ</name>
<evidence type="ECO:0000259" key="1">
    <source>
        <dbReference type="Pfam" id="PF07364"/>
    </source>
</evidence>
<dbReference type="EMBL" id="LAZR01051686">
    <property type="protein sequence ID" value="KKK84630.1"/>
    <property type="molecule type" value="Genomic_DNA"/>
</dbReference>
<sequence length="41" mass="4463">MMSKRVALAGFLHETNTFAPTKALFSDFLQGGGYMPMSHGD</sequence>
<protein>
    <recommendedName>
        <fullName evidence="1">Microcystin LR degradation protein MlrC N-terminal domain-containing protein</fullName>
    </recommendedName>
</protein>
<dbReference type="Pfam" id="PF07364">
    <property type="entry name" value="DUF1485"/>
    <property type="match status" value="1"/>
</dbReference>
<feature type="non-terminal residue" evidence="2">
    <location>
        <position position="41"/>
    </location>
</feature>
<accession>A0A0F8ZFA1</accession>
<dbReference type="InterPro" id="IPR015995">
    <property type="entry name" value="MlrC_N"/>
</dbReference>
<evidence type="ECO:0000313" key="2">
    <source>
        <dbReference type="EMBL" id="KKK84630.1"/>
    </source>
</evidence>
<reference evidence="2" key="1">
    <citation type="journal article" date="2015" name="Nature">
        <title>Complex archaea that bridge the gap between prokaryotes and eukaryotes.</title>
        <authorList>
            <person name="Spang A."/>
            <person name="Saw J.H."/>
            <person name="Jorgensen S.L."/>
            <person name="Zaremba-Niedzwiedzka K."/>
            <person name="Martijn J."/>
            <person name="Lind A.E."/>
            <person name="van Eijk R."/>
            <person name="Schleper C."/>
            <person name="Guy L."/>
            <person name="Ettema T.J."/>
        </authorList>
    </citation>
    <scope>NUCLEOTIDE SEQUENCE</scope>
</reference>
<organism evidence="2">
    <name type="scientific">marine sediment metagenome</name>
    <dbReference type="NCBI Taxonomy" id="412755"/>
    <lineage>
        <taxon>unclassified sequences</taxon>
        <taxon>metagenomes</taxon>
        <taxon>ecological metagenomes</taxon>
    </lineage>
</organism>